<organism evidence="2">
    <name type="scientific">mine drainage metagenome</name>
    <dbReference type="NCBI Taxonomy" id="410659"/>
    <lineage>
        <taxon>unclassified sequences</taxon>
        <taxon>metagenomes</taxon>
        <taxon>ecological metagenomes</taxon>
    </lineage>
</organism>
<dbReference type="EMBL" id="MLJW01000072">
    <property type="protein sequence ID" value="OIR02685.1"/>
    <property type="molecule type" value="Genomic_DNA"/>
</dbReference>
<name>A0A1J5SEQ9_9ZZZZ</name>
<sequence length="281" mass="29766">MPTAPNVDLHCHSTVSDGTLAPAALARRASANGVHIWALTDHDETGGLAEAAVAAEKLDLHFVPGVEISVSVGHQTVHIVGLGIDFANPILLAGLAQVRAGRDTRARLMAQALEQHTSVRGAYAGACRHAGNPALISRTHFARFLVEQGVCGNTHEVFGRFLTPGNPGYVEHAWATLQDAVGWIRAAGGHAVIAHPGRYRFTAAEEWALFSSFKEMGGAGVEVMTGSHSAADFRKYAGLALEFGLRASRGSDFHSPQESRCDLGGLPPLPADLAPIWELLH</sequence>
<dbReference type="InterPro" id="IPR052018">
    <property type="entry name" value="PHP_domain"/>
</dbReference>
<feature type="domain" description="Polymerase/histidinol phosphatase N-terminal" evidence="1">
    <location>
        <begin position="7"/>
        <end position="72"/>
    </location>
</feature>
<dbReference type="CDD" id="cd07438">
    <property type="entry name" value="PHP_HisPPase_AMP"/>
    <property type="match status" value="1"/>
</dbReference>
<accession>A0A1J5SEQ9</accession>
<dbReference type="GO" id="GO:0004534">
    <property type="term" value="F:5'-3' RNA exonuclease activity"/>
    <property type="evidence" value="ECO:0007669"/>
    <property type="project" value="TreeGrafter"/>
</dbReference>
<gene>
    <name evidence="2" type="ORF">GALL_151370</name>
</gene>
<dbReference type="SUPFAM" id="SSF89550">
    <property type="entry name" value="PHP domain-like"/>
    <property type="match status" value="1"/>
</dbReference>
<comment type="caution">
    <text evidence="2">The sequence shown here is derived from an EMBL/GenBank/DDBJ whole genome shotgun (WGS) entry which is preliminary data.</text>
</comment>
<dbReference type="InterPro" id="IPR003141">
    <property type="entry name" value="Pol/His_phosphatase_N"/>
</dbReference>
<dbReference type="SMART" id="SM00481">
    <property type="entry name" value="POLIIIAc"/>
    <property type="match status" value="1"/>
</dbReference>
<dbReference type="AlphaFoldDB" id="A0A1J5SEQ9"/>
<dbReference type="PANTHER" id="PTHR42924:SF3">
    <property type="entry name" value="POLYMERASE_HISTIDINOL PHOSPHATASE N-TERMINAL DOMAIN-CONTAINING PROTEIN"/>
    <property type="match status" value="1"/>
</dbReference>
<proteinExistence type="predicted"/>
<dbReference type="InterPro" id="IPR016195">
    <property type="entry name" value="Pol/histidinol_Pase-like"/>
</dbReference>
<protein>
    <recommendedName>
        <fullName evidence="1">Polymerase/histidinol phosphatase N-terminal domain-containing protein</fullName>
    </recommendedName>
</protein>
<evidence type="ECO:0000259" key="1">
    <source>
        <dbReference type="SMART" id="SM00481"/>
    </source>
</evidence>
<reference evidence="2" key="1">
    <citation type="submission" date="2016-10" db="EMBL/GenBank/DDBJ databases">
        <title>Sequence of Gallionella enrichment culture.</title>
        <authorList>
            <person name="Poehlein A."/>
            <person name="Muehling M."/>
            <person name="Daniel R."/>
        </authorList>
    </citation>
    <scope>NUCLEOTIDE SEQUENCE</scope>
</reference>
<dbReference type="Gene3D" id="1.10.150.650">
    <property type="match status" value="1"/>
</dbReference>
<dbReference type="NCBIfam" id="NF041577">
    <property type="entry name" value="nside_bi_sphtase"/>
    <property type="match status" value="1"/>
</dbReference>
<dbReference type="InterPro" id="IPR004013">
    <property type="entry name" value="PHP_dom"/>
</dbReference>
<dbReference type="GO" id="GO:0035312">
    <property type="term" value="F:5'-3' DNA exonuclease activity"/>
    <property type="evidence" value="ECO:0007669"/>
    <property type="project" value="TreeGrafter"/>
</dbReference>
<dbReference type="Gene3D" id="3.20.20.140">
    <property type="entry name" value="Metal-dependent hydrolases"/>
    <property type="match status" value="1"/>
</dbReference>
<dbReference type="Pfam" id="PF02811">
    <property type="entry name" value="PHP"/>
    <property type="match status" value="1"/>
</dbReference>
<evidence type="ECO:0000313" key="2">
    <source>
        <dbReference type="EMBL" id="OIR02685.1"/>
    </source>
</evidence>
<dbReference type="PANTHER" id="PTHR42924">
    <property type="entry name" value="EXONUCLEASE"/>
    <property type="match status" value="1"/>
</dbReference>
<dbReference type="InterPro" id="IPR049742">
    <property type="entry name" value="35NBP"/>
</dbReference>